<dbReference type="OrthoDB" id="5457650at2"/>
<feature type="transmembrane region" description="Helical" evidence="2">
    <location>
        <begin position="114"/>
        <end position="134"/>
    </location>
</feature>
<organism evidence="4 5">
    <name type="scientific">Komagataeibacter melaceti</name>
    <dbReference type="NCBI Taxonomy" id="2766577"/>
    <lineage>
        <taxon>Bacteria</taxon>
        <taxon>Pseudomonadati</taxon>
        <taxon>Pseudomonadota</taxon>
        <taxon>Alphaproteobacteria</taxon>
        <taxon>Acetobacterales</taxon>
        <taxon>Acetobacteraceae</taxon>
        <taxon>Komagataeibacter</taxon>
    </lineage>
</organism>
<proteinExistence type="predicted"/>
<dbReference type="InterPro" id="IPR027628">
    <property type="entry name" value="DotA_TraY"/>
</dbReference>
<accession>A0A371YXD5</accession>
<keyword evidence="2" id="KW-0472">Membrane</keyword>
<evidence type="ECO:0000256" key="2">
    <source>
        <dbReference type="SAM" id="Phobius"/>
    </source>
</evidence>
<evidence type="ECO:0000256" key="3">
    <source>
        <dbReference type="SAM" id="SignalP"/>
    </source>
</evidence>
<keyword evidence="2" id="KW-1133">Transmembrane helix</keyword>
<gene>
    <name evidence="4" type="ORF">DY926_14125</name>
</gene>
<evidence type="ECO:0000256" key="1">
    <source>
        <dbReference type="SAM" id="MobiDB-lite"/>
    </source>
</evidence>
<dbReference type="AlphaFoldDB" id="A0A371YXD5"/>
<evidence type="ECO:0000313" key="5">
    <source>
        <dbReference type="Proteomes" id="UP000262371"/>
    </source>
</evidence>
<feature type="transmembrane region" description="Helical" evidence="2">
    <location>
        <begin position="668"/>
        <end position="693"/>
    </location>
</feature>
<feature type="signal peptide" evidence="3">
    <location>
        <begin position="1"/>
        <end position="32"/>
    </location>
</feature>
<keyword evidence="3" id="KW-0732">Signal</keyword>
<dbReference type="Proteomes" id="UP000262371">
    <property type="component" value="Unassembled WGS sequence"/>
</dbReference>
<sequence length="778" mass="81583">MIHTRLRLVGLCVPATFLLVMGCMFLSGVAHADTTASNVTWSDLAAGDDWTGRVLDSIFPMTGSTQTATGTMLSYFSAYVMLIVAAWISYATVIQIHRTAESGKIFSASFNGWVPVRVAMALIMMSPVTALGGFSTGQNMILVLSKSAIGMARNLQNIAINAVGPDALPLAEPMAPSTREIIFSVMASELCRAIVNKASNNSNMLPAPEVHDDGAGTVTLSYDLAANEHTAAAPCGSIVLYLPRSNAGISSSVLAPYVNLSGLAPRERQALTDLVGRIRGPVQILAETLWQTRDVSALRSLDAILTVNAASYSDALYTIASSAVSTIRSAASGSGTDAGVTALHNLGWSGLGAYYLEIASLNSEILAFSSLKPTITAPSWTGLGWYLSDDIDPFAQAIGNYLAQQEDTIITADQASAPYGATRMFSRGRIGSTPGSLLTQITRAVGINEDVFNLILNEMIAPSSGVDSSHPVRGGGSGWTDPLAGMITLGHLLIHIALTIIGVVAIGSSKTASAVSAVAGVMTANPAQAAASASAVVFSGAISSLLTPIFAGAFMLLVPGITLAYILPMTPYLYWIAGVAGWLILVIEAVIAVPLWMLAHMVFEGEGLHGKGIRGYEVLFTIIFRPSMMVIGLILSYTIFSAMSWLLMKSFSIATSFVFAQGDVVDNFIAIVVMLAMYVTTEMTFAVMSFRLISTLPHHLPSMAGMNTMSRVDSDSFSNGATQPLRPHMEKGVALAEQSIGGPAGMEKGSQGPAGAPGKNGVDSTTQSHLMVAGREEG</sequence>
<comment type="caution">
    <text evidence="4">The sequence shown here is derived from an EMBL/GenBank/DDBJ whole genome shotgun (WGS) entry which is preliminary data.</text>
</comment>
<keyword evidence="2" id="KW-0812">Transmembrane</keyword>
<feature type="chain" id="PRO_5016646427" description="DotA/TraY family protein" evidence="3">
    <location>
        <begin position="33"/>
        <end position="778"/>
    </location>
</feature>
<evidence type="ECO:0008006" key="6">
    <source>
        <dbReference type="Google" id="ProtNLM"/>
    </source>
</evidence>
<feature type="transmembrane region" description="Helical" evidence="2">
    <location>
        <begin position="545"/>
        <end position="566"/>
    </location>
</feature>
<keyword evidence="5" id="KW-1185">Reference proteome</keyword>
<evidence type="ECO:0000313" key="4">
    <source>
        <dbReference type="EMBL" id="RFD18890.1"/>
    </source>
</evidence>
<feature type="region of interest" description="Disordered" evidence="1">
    <location>
        <begin position="738"/>
        <end position="778"/>
    </location>
</feature>
<feature type="transmembrane region" description="Helical" evidence="2">
    <location>
        <begin position="572"/>
        <end position="597"/>
    </location>
</feature>
<dbReference type="NCBIfam" id="TIGR04346">
    <property type="entry name" value="DotA_TraY"/>
    <property type="match status" value="1"/>
</dbReference>
<dbReference type="EMBL" id="QUWV01000144">
    <property type="protein sequence ID" value="RFD18890.1"/>
    <property type="molecule type" value="Genomic_DNA"/>
</dbReference>
<dbReference type="PROSITE" id="PS51257">
    <property type="entry name" value="PROKAR_LIPOPROTEIN"/>
    <property type="match status" value="1"/>
</dbReference>
<dbReference type="RefSeq" id="WP_116703946.1">
    <property type="nucleotide sequence ID" value="NZ_QUWV01000144.1"/>
</dbReference>
<feature type="transmembrane region" description="Helical" evidence="2">
    <location>
        <begin position="72"/>
        <end position="93"/>
    </location>
</feature>
<name>A0A371YXD5_9PROT</name>
<feature type="transmembrane region" description="Helical" evidence="2">
    <location>
        <begin position="618"/>
        <end position="648"/>
    </location>
</feature>
<reference evidence="4 5" key="1">
    <citation type="submission" date="2018-08" db="EMBL/GenBank/DDBJ databases">
        <title>Komagataeibacter sp. AV 382.</title>
        <authorList>
            <person name="Skraban J."/>
            <person name="Trcek J."/>
        </authorList>
    </citation>
    <scope>NUCLEOTIDE SEQUENCE [LARGE SCALE GENOMIC DNA]</scope>
    <source>
        <strain evidence="4 5">AV 382</strain>
    </source>
</reference>
<feature type="transmembrane region" description="Helical" evidence="2">
    <location>
        <begin position="483"/>
        <end position="506"/>
    </location>
</feature>
<protein>
    <recommendedName>
        <fullName evidence="6">DotA/TraY family protein</fullName>
    </recommendedName>
</protein>